<dbReference type="PATRIC" id="fig|251703.9.peg.4128"/>
<reference evidence="1 2" key="1">
    <citation type="submission" date="2015-09" db="EMBL/GenBank/DDBJ databases">
        <title>Genome announcement of multiple Pseudomonas syringae strains.</title>
        <authorList>
            <person name="Thakur S."/>
            <person name="Wang P.W."/>
            <person name="Gong Y."/>
            <person name="Weir B.S."/>
            <person name="Guttman D.S."/>
        </authorList>
    </citation>
    <scope>NUCLEOTIDE SEQUENCE [LARGE SCALE GENOMIC DNA]</scope>
    <source>
        <strain evidence="1 2">ICMP3963</strain>
    </source>
</reference>
<evidence type="ECO:0000313" key="2">
    <source>
        <dbReference type="Proteomes" id="UP000050317"/>
    </source>
</evidence>
<sequence length="162" mass="18479">MTSIEERLAEIERRLALLEVKDLPPLTKRNDTIELRESQEALIALTVSNKRFDPTNTDLGVYEDHIWFDCAYTLKTGAKPTRAVKGELQFSDLFGEVKFKLQLTINEPLKPGVPLVQRGTGFTYNQFIGEHQWMLITNTKDMTYAFKVSNAIYADGTTELFS</sequence>
<gene>
    <name evidence="1" type="ORF">ALO40_02950</name>
</gene>
<dbReference type="EMBL" id="LJRR01000143">
    <property type="protein sequence ID" value="KPZ18551.1"/>
    <property type="molecule type" value="Genomic_DNA"/>
</dbReference>
<name>A0A0Q0EA28_9PSED</name>
<dbReference type="AlphaFoldDB" id="A0A0Q0EA28"/>
<dbReference type="Proteomes" id="UP000050317">
    <property type="component" value="Unassembled WGS sequence"/>
</dbReference>
<accession>A0A0Q0EA28</accession>
<comment type="caution">
    <text evidence="1">The sequence shown here is derived from an EMBL/GenBank/DDBJ whole genome shotgun (WGS) entry which is preliminary data.</text>
</comment>
<protein>
    <submittedName>
        <fullName evidence="1">Uncharacterized protein</fullName>
    </submittedName>
</protein>
<evidence type="ECO:0000313" key="1">
    <source>
        <dbReference type="EMBL" id="KPZ18551.1"/>
    </source>
</evidence>
<proteinExistence type="predicted"/>
<organism evidence="1 2">
    <name type="scientific">Pseudomonas syringae pv. viburni</name>
    <dbReference type="NCBI Taxonomy" id="251703"/>
    <lineage>
        <taxon>Bacteria</taxon>
        <taxon>Pseudomonadati</taxon>
        <taxon>Pseudomonadota</taxon>
        <taxon>Gammaproteobacteria</taxon>
        <taxon>Pseudomonadales</taxon>
        <taxon>Pseudomonadaceae</taxon>
        <taxon>Pseudomonas</taxon>
    </lineage>
</organism>
<dbReference type="RefSeq" id="WP_044423509.1">
    <property type="nucleotide sequence ID" value="NZ_JYHK01000211.1"/>
</dbReference>